<dbReference type="AlphaFoldDB" id="A0A1G9CVB1"/>
<evidence type="ECO:0000313" key="2">
    <source>
        <dbReference type="EMBL" id="SDK55364.1"/>
    </source>
</evidence>
<evidence type="ECO:0000313" key="3">
    <source>
        <dbReference type="Proteomes" id="UP000199155"/>
    </source>
</evidence>
<name>A0A1G9CVB1_9ACTN</name>
<reference evidence="2 3" key="1">
    <citation type="submission" date="2016-10" db="EMBL/GenBank/DDBJ databases">
        <authorList>
            <person name="de Groot N.N."/>
        </authorList>
    </citation>
    <scope>NUCLEOTIDE SEQUENCE [LARGE SCALE GENOMIC DNA]</scope>
    <source>
        <strain evidence="2 3">CGMCC 4.5727</strain>
    </source>
</reference>
<evidence type="ECO:0008006" key="4">
    <source>
        <dbReference type="Google" id="ProtNLM"/>
    </source>
</evidence>
<sequence length="287" mass="30955">MSDIATELVWSQSKSCRGSRLVMLALAREADDDGKATLTLDEISTLTRLTPRSITKCLGELAKLGELSHERGGGASNPNAYSILLCNGAVEESTSPGKEIPTSRPDESVVGQKVHEVASQNPAAEAGSRKFHHADSEVSSSRVRGGNTPYGSITTTKEQASLLRSHRENSTVKQDSVKVPDGAKDLVTAITSAGMLVGWRLTESEWDRVTALAARWGNERLVEMVARRWNADRPPQSARYLLRIWADLPSHAPAAASPGNVVPLRRQSGGWIPFQNTAAPSAYQNGF</sequence>
<dbReference type="Proteomes" id="UP000199155">
    <property type="component" value="Unassembled WGS sequence"/>
</dbReference>
<accession>A0A1G9CVB1</accession>
<keyword evidence="3" id="KW-1185">Reference proteome</keyword>
<dbReference type="STRING" id="417292.SAMN05421806_108311"/>
<feature type="region of interest" description="Disordered" evidence="1">
    <location>
        <begin position="92"/>
        <end position="153"/>
    </location>
</feature>
<dbReference type="RefSeq" id="WP_141760738.1">
    <property type="nucleotide sequence ID" value="NZ_FNFF01000008.1"/>
</dbReference>
<dbReference type="EMBL" id="FNFF01000008">
    <property type="protein sequence ID" value="SDK55364.1"/>
    <property type="molecule type" value="Genomic_DNA"/>
</dbReference>
<dbReference type="OrthoDB" id="5198554at2"/>
<organism evidence="2 3">
    <name type="scientific">Streptomyces indicus</name>
    <dbReference type="NCBI Taxonomy" id="417292"/>
    <lineage>
        <taxon>Bacteria</taxon>
        <taxon>Bacillati</taxon>
        <taxon>Actinomycetota</taxon>
        <taxon>Actinomycetes</taxon>
        <taxon>Kitasatosporales</taxon>
        <taxon>Streptomycetaceae</taxon>
        <taxon>Streptomyces</taxon>
    </lineage>
</organism>
<evidence type="ECO:0000256" key="1">
    <source>
        <dbReference type="SAM" id="MobiDB-lite"/>
    </source>
</evidence>
<protein>
    <recommendedName>
        <fullName evidence="4">Helix-turn-helix domain-containing protein</fullName>
    </recommendedName>
</protein>
<proteinExistence type="predicted"/>
<gene>
    <name evidence="2" type="ORF">SAMN05421806_108311</name>
</gene>